<feature type="region of interest" description="Disordered" evidence="3">
    <location>
        <begin position="75"/>
        <end position="97"/>
    </location>
</feature>
<dbReference type="SUPFAM" id="SSF143120">
    <property type="entry name" value="YefM-like"/>
    <property type="match status" value="1"/>
</dbReference>
<dbReference type="NCBIfam" id="TIGR01552">
    <property type="entry name" value="phd_fam"/>
    <property type="match status" value="1"/>
</dbReference>
<comment type="caution">
    <text evidence="4">The sequence shown here is derived from an EMBL/GenBank/DDBJ whole genome shotgun (WGS) entry which is preliminary data.</text>
</comment>
<dbReference type="Proteomes" id="UP000321413">
    <property type="component" value="Unassembled WGS sequence"/>
</dbReference>
<organism evidence="4 5">
    <name type="scientific">Massilia arenae</name>
    <dbReference type="NCBI Taxonomy" id="2603288"/>
    <lineage>
        <taxon>Bacteria</taxon>
        <taxon>Pseudomonadati</taxon>
        <taxon>Pseudomonadota</taxon>
        <taxon>Betaproteobacteria</taxon>
        <taxon>Burkholderiales</taxon>
        <taxon>Oxalobacteraceae</taxon>
        <taxon>Telluria group</taxon>
        <taxon>Massilia</taxon>
    </lineage>
</organism>
<reference evidence="4 5" key="1">
    <citation type="submission" date="2019-08" db="EMBL/GenBank/DDBJ databases">
        <title>Massilia golmudensis sp. nov., isolated from sand in the Qinghai-Tibetan Plateau.</title>
        <authorList>
            <person name="Zhang B."/>
        </authorList>
    </citation>
    <scope>NUCLEOTIDE SEQUENCE [LARGE SCALE GENOMIC DNA]</scope>
    <source>
        <strain evidence="4 5">GEM5</strain>
    </source>
</reference>
<keyword evidence="5" id="KW-1185">Reference proteome</keyword>
<gene>
    <name evidence="4" type="ORF">FVD38_10650</name>
</gene>
<dbReference type="AlphaFoldDB" id="A0A5C7FXH6"/>
<comment type="function">
    <text evidence="2">Antitoxin component of a type II toxin-antitoxin (TA) system.</text>
</comment>
<dbReference type="EMBL" id="VPFD01000010">
    <property type="protein sequence ID" value="TXF99859.1"/>
    <property type="molecule type" value="Genomic_DNA"/>
</dbReference>
<evidence type="ECO:0000313" key="5">
    <source>
        <dbReference type="Proteomes" id="UP000321413"/>
    </source>
</evidence>
<dbReference type="Pfam" id="PF02604">
    <property type="entry name" value="PhdYeFM_antitox"/>
    <property type="match status" value="1"/>
</dbReference>
<dbReference type="PANTHER" id="PTHR33713:SF6">
    <property type="entry name" value="ANTITOXIN YEFM"/>
    <property type="match status" value="1"/>
</dbReference>
<dbReference type="InterPro" id="IPR006442">
    <property type="entry name" value="Antitoxin_Phd/YefM"/>
</dbReference>
<proteinExistence type="inferred from homology"/>
<accession>A0A5C7FXH6</accession>
<evidence type="ECO:0000313" key="4">
    <source>
        <dbReference type="EMBL" id="TXF99859.1"/>
    </source>
</evidence>
<name>A0A5C7FXH6_9BURK</name>
<dbReference type="PANTHER" id="PTHR33713">
    <property type="entry name" value="ANTITOXIN YAFN-RELATED"/>
    <property type="match status" value="1"/>
</dbReference>
<dbReference type="InterPro" id="IPR051405">
    <property type="entry name" value="phD/YefM_antitoxin"/>
</dbReference>
<comment type="similarity">
    <text evidence="1 2">Belongs to the phD/YefM antitoxin family.</text>
</comment>
<evidence type="ECO:0000256" key="1">
    <source>
        <dbReference type="ARBA" id="ARBA00009981"/>
    </source>
</evidence>
<sequence length="97" mass="10752">MRIINFSDARDDLRAVIDQVMEDADITVISRRDGPDAVVMSLDHYSNLMETVHLISSPANAVHLDKSITQARSGRAQHRELLDNAGAPQHAPLDVHE</sequence>
<dbReference type="RefSeq" id="WP_147934804.1">
    <property type="nucleotide sequence ID" value="NZ_VPFD01000010.1"/>
</dbReference>
<dbReference type="Gene3D" id="3.40.1620.10">
    <property type="entry name" value="YefM-like domain"/>
    <property type="match status" value="1"/>
</dbReference>
<evidence type="ECO:0000256" key="2">
    <source>
        <dbReference type="RuleBase" id="RU362080"/>
    </source>
</evidence>
<dbReference type="Gene3D" id="1.10.1220.170">
    <property type="match status" value="1"/>
</dbReference>
<protein>
    <recommendedName>
        <fullName evidence="2">Antitoxin</fullName>
    </recommendedName>
</protein>
<dbReference type="InterPro" id="IPR036165">
    <property type="entry name" value="YefM-like_sf"/>
</dbReference>
<evidence type="ECO:0000256" key="3">
    <source>
        <dbReference type="SAM" id="MobiDB-lite"/>
    </source>
</evidence>